<name>A0ABW3CFQ8_9ACTN</name>
<dbReference type="SUPFAM" id="SSF69304">
    <property type="entry name" value="Tricorn protease N-terminal domain"/>
    <property type="match status" value="1"/>
</dbReference>
<evidence type="ECO:0000313" key="3">
    <source>
        <dbReference type="Proteomes" id="UP001597083"/>
    </source>
</evidence>
<reference evidence="3" key="1">
    <citation type="journal article" date="2019" name="Int. J. Syst. Evol. Microbiol.">
        <title>The Global Catalogue of Microorganisms (GCM) 10K type strain sequencing project: providing services to taxonomists for standard genome sequencing and annotation.</title>
        <authorList>
            <consortium name="The Broad Institute Genomics Platform"/>
            <consortium name="The Broad Institute Genome Sequencing Center for Infectious Disease"/>
            <person name="Wu L."/>
            <person name="Ma J."/>
        </authorList>
    </citation>
    <scope>NUCLEOTIDE SEQUENCE [LARGE SCALE GENOMIC DNA]</scope>
    <source>
        <strain evidence="3">JCM 31696</strain>
    </source>
</reference>
<evidence type="ECO:0000313" key="2">
    <source>
        <dbReference type="EMBL" id="MFD0852558.1"/>
    </source>
</evidence>
<dbReference type="Proteomes" id="UP001597083">
    <property type="component" value="Unassembled WGS sequence"/>
</dbReference>
<organism evidence="2 3">
    <name type="scientific">Actinomadura adrarensis</name>
    <dbReference type="NCBI Taxonomy" id="1819600"/>
    <lineage>
        <taxon>Bacteria</taxon>
        <taxon>Bacillati</taxon>
        <taxon>Actinomycetota</taxon>
        <taxon>Actinomycetes</taxon>
        <taxon>Streptosporangiales</taxon>
        <taxon>Thermomonosporaceae</taxon>
        <taxon>Actinomadura</taxon>
    </lineage>
</organism>
<keyword evidence="3" id="KW-1185">Reference proteome</keyword>
<dbReference type="InterPro" id="IPR011659">
    <property type="entry name" value="WD40"/>
</dbReference>
<gene>
    <name evidence="2" type="ORF">ACFQ07_10005</name>
</gene>
<dbReference type="Gene3D" id="2.120.10.30">
    <property type="entry name" value="TolB, C-terminal domain"/>
    <property type="match status" value="1"/>
</dbReference>
<proteinExistence type="predicted"/>
<feature type="non-terminal residue" evidence="2">
    <location>
        <position position="1"/>
    </location>
</feature>
<accession>A0ABW3CFQ8</accession>
<evidence type="ECO:0000256" key="1">
    <source>
        <dbReference type="SAM" id="MobiDB-lite"/>
    </source>
</evidence>
<feature type="region of interest" description="Disordered" evidence="1">
    <location>
        <begin position="76"/>
        <end position="96"/>
    </location>
</feature>
<dbReference type="Pfam" id="PF07676">
    <property type="entry name" value="PD40"/>
    <property type="match status" value="1"/>
</dbReference>
<comment type="caution">
    <text evidence="2">The sequence shown here is derived from an EMBL/GenBank/DDBJ whole genome shotgun (WGS) entry which is preliminary data.</text>
</comment>
<dbReference type="InterPro" id="IPR011042">
    <property type="entry name" value="6-blade_b-propeller_TolB-like"/>
</dbReference>
<feature type="non-terminal residue" evidence="2">
    <location>
        <position position="201"/>
    </location>
</feature>
<dbReference type="EMBL" id="JBHTIR010001444">
    <property type="protein sequence ID" value="MFD0852558.1"/>
    <property type="molecule type" value="Genomic_DNA"/>
</dbReference>
<protein>
    <submittedName>
        <fullName evidence="2">Uncharacterized protein</fullName>
    </submittedName>
</protein>
<sequence length="201" mass="21531">ADLLAAPIAYQPEASGDGRTIAYITWESTRRAINVMRVGEGPADAMRVADYPDDDGIELSQVNVSKTGGAVTYVRGSAPNDKGETLNPKSDPDPPSRQVWIVPSSAGARPILLGDGYQPRFSPDDKRLVYVSGQNVMAASLTWKKDGRLHKVGAPSTLFTFQGSVSTLRFSPDGGKLAYQRGSAVEVYDFASGTTWAVPRP</sequence>